<dbReference type="Gene3D" id="3.75.10.10">
    <property type="entry name" value="L-arginine/glycine Amidinotransferase, Chain A"/>
    <property type="match status" value="1"/>
</dbReference>
<name>A0A9J7KIQ0_BRAFL</name>
<dbReference type="KEGG" id="bfo:118405153"/>
<dbReference type="SUPFAM" id="SSF55909">
    <property type="entry name" value="Pentein"/>
    <property type="match status" value="1"/>
</dbReference>
<dbReference type="GO" id="GO:0016787">
    <property type="term" value="F:hydrolase activity"/>
    <property type="evidence" value="ECO:0007669"/>
    <property type="project" value="UniProtKB-KW"/>
</dbReference>
<protein>
    <submittedName>
        <fullName evidence="4">N(G),N(G)-dimethylarginine dimethylaminohydrolase 1-like</fullName>
    </submittedName>
</protein>
<dbReference type="GeneID" id="118405153"/>
<reference evidence="3" key="1">
    <citation type="journal article" date="2020" name="Nat. Ecol. Evol.">
        <title>Deeply conserved synteny resolves early events in vertebrate evolution.</title>
        <authorList>
            <person name="Simakov O."/>
            <person name="Marletaz F."/>
            <person name="Yue J.X."/>
            <person name="O'Connell B."/>
            <person name="Jenkins J."/>
            <person name="Brandt A."/>
            <person name="Calef R."/>
            <person name="Tung C.H."/>
            <person name="Huang T.K."/>
            <person name="Schmutz J."/>
            <person name="Satoh N."/>
            <person name="Yu J.K."/>
            <person name="Putnam N.H."/>
            <person name="Green R.E."/>
            <person name="Rokhsar D.S."/>
        </authorList>
    </citation>
    <scope>NUCLEOTIDE SEQUENCE [LARGE SCALE GENOMIC DNA]</scope>
    <source>
        <strain evidence="3">S238N-H82</strain>
    </source>
</reference>
<dbReference type="PANTHER" id="PTHR12737:SF9">
    <property type="entry name" value="DIMETHYLARGININASE"/>
    <property type="match status" value="1"/>
</dbReference>
<proteinExistence type="inferred from homology"/>
<dbReference type="Proteomes" id="UP000001554">
    <property type="component" value="Chromosome 17"/>
</dbReference>
<evidence type="ECO:0000313" key="4">
    <source>
        <dbReference type="RefSeq" id="XP_035660472.1"/>
    </source>
</evidence>
<dbReference type="OMA" id="CTKFRTE"/>
<keyword evidence="2" id="KW-0378">Hydrolase</keyword>
<comment type="similarity">
    <text evidence="1">Belongs to the DDAH family.</text>
</comment>
<dbReference type="PANTHER" id="PTHR12737">
    <property type="entry name" value="DIMETHYLARGININE DIMETHYLAMINOHYDROLASE"/>
    <property type="match status" value="1"/>
</dbReference>
<evidence type="ECO:0000313" key="3">
    <source>
        <dbReference type="Proteomes" id="UP000001554"/>
    </source>
</evidence>
<gene>
    <name evidence="4" type="primary">LOC118405153</name>
</gene>
<reference evidence="4" key="2">
    <citation type="submission" date="2025-08" db="UniProtKB">
        <authorList>
            <consortium name="RefSeq"/>
        </authorList>
    </citation>
    <scope>IDENTIFICATION</scope>
    <source>
        <strain evidence="4">S238N-H82</strain>
        <tissue evidence="4">Testes</tissue>
    </source>
</reference>
<dbReference type="RefSeq" id="XP_035660472.1">
    <property type="nucleotide sequence ID" value="XM_035804579.1"/>
</dbReference>
<evidence type="ECO:0000256" key="1">
    <source>
        <dbReference type="ARBA" id="ARBA00008532"/>
    </source>
</evidence>
<dbReference type="OrthoDB" id="10016839at2759"/>
<dbReference type="Pfam" id="PF19420">
    <property type="entry name" value="DDAH_eukar"/>
    <property type="match status" value="1"/>
</dbReference>
<dbReference type="AlphaFoldDB" id="A0A9J7KIQ0"/>
<accession>A0A9J7KIQ0</accession>
<evidence type="ECO:0000256" key="2">
    <source>
        <dbReference type="ARBA" id="ARBA00022801"/>
    </source>
</evidence>
<dbReference type="InterPro" id="IPR033199">
    <property type="entry name" value="DDAH-like"/>
</dbReference>
<keyword evidence="3" id="KW-1185">Reference proteome</keyword>
<organism evidence="3 4">
    <name type="scientific">Branchiostoma floridae</name>
    <name type="common">Florida lancelet</name>
    <name type="synonym">Amphioxus</name>
    <dbReference type="NCBI Taxonomy" id="7739"/>
    <lineage>
        <taxon>Eukaryota</taxon>
        <taxon>Metazoa</taxon>
        <taxon>Chordata</taxon>
        <taxon>Cephalochordata</taxon>
        <taxon>Leptocardii</taxon>
        <taxon>Amphioxiformes</taxon>
        <taxon>Branchiostomatidae</taxon>
        <taxon>Branchiostoma</taxon>
    </lineage>
</organism>
<sequence length="111" mass="12442">MADTWNFPNFMRAVVRELSDSVTNSSYTGGRASKEPLDVEKCKSEWGLLVQTMRDLGLDVTVLPQDPERPDCLFVDDPCVVIGDTALITRPADETRRGEVSHVLVVWICFI</sequence>